<organism evidence="2 3">
    <name type="scientific">Thalassotalea insulae</name>
    <dbReference type="NCBI Taxonomy" id="2056778"/>
    <lineage>
        <taxon>Bacteria</taxon>
        <taxon>Pseudomonadati</taxon>
        <taxon>Pseudomonadota</taxon>
        <taxon>Gammaproteobacteria</taxon>
        <taxon>Alteromonadales</taxon>
        <taxon>Colwelliaceae</taxon>
        <taxon>Thalassotalea</taxon>
    </lineage>
</organism>
<evidence type="ECO:0000313" key="3">
    <source>
        <dbReference type="Proteomes" id="UP001157186"/>
    </source>
</evidence>
<dbReference type="EMBL" id="BSST01000001">
    <property type="protein sequence ID" value="GLX79190.1"/>
    <property type="molecule type" value="Genomic_DNA"/>
</dbReference>
<evidence type="ECO:0000256" key="1">
    <source>
        <dbReference type="SAM" id="MobiDB-lite"/>
    </source>
</evidence>
<keyword evidence="3" id="KW-1185">Reference proteome</keyword>
<gene>
    <name evidence="2" type="ORF">tinsulaeT_25300</name>
</gene>
<sequence>MNQAVTEWPANYPQNVPPQESSPANGQSYRLVCHNPPLRADFATSREDGLCLREPYTELEFVCSYGTSQFWKLEDIKKTRRLFPKLRKKLIAIGELTPSCGNMLNTFRPSHHTVWYKITAQPQNNFSVLDGV</sequence>
<accession>A0ABQ6GWT4</accession>
<feature type="region of interest" description="Disordered" evidence="1">
    <location>
        <begin position="1"/>
        <end position="27"/>
    </location>
</feature>
<comment type="caution">
    <text evidence="2">The sequence shown here is derived from an EMBL/GenBank/DDBJ whole genome shotgun (WGS) entry which is preliminary data.</text>
</comment>
<proteinExistence type="predicted"/>
<reference evidence="2 3" key="1">
    <citation type="submission" date="2023-03" db="EMBL/GenBank/DDBJ databases">
        <title>Draft genome sequence of Thalassotalea insulae KCTC 62186T.</title>
        <authorList>
            <person name="Sawabe T."/>
        </authorList>
    </citation>
    <scope>NUCLEOTIDE SEQUENCE [LARGE SCALE GENOMIC DNA]</scope>
    <source>
        <strain evidence="2 3">KCTC 62186</strain>
    </source>
</reference>
<evidence type="ECO:0000313" key="2">
    <source>
        <dbReference type="EMBL" id="GLX79190.1"/>
    </source>
</evidence>
<dbReference type="RefSeq" id="WP_284245093.1">
    <property type="nucleotide sequence ID" value="NZ_BSST01000001.1"/>
</dbReference>
<protein>
    <submittedName>
        <fullName evidence="2">Uncharacterized protein</fullName>
    </submittedName>
</protein>
<name>A0ABQ6GWT4_9GAMM</name>
<feature type="compositionally biased region" description="Polar residues" evidence="1">
    <location>
        <begin position="12"/>
        <end position="27"/>
    </location>
</feature>
<dbReference type="Proteomes" id="UP001157186">
    <property type="component" value="Unassembled WGS sequence"/>
</dbReference>